<organism evidence="1 2">
    <name type="scientific">Racocetra persica</name>
    <dbReference type="NCBI Taxonomy" id="160502"/>
    <lineage>
        <taxon>Eukaryota</taxon>
        <taxon>Fungi</taxon>
        <taxon>Fungi incertae sedis</taxon>
        <taxon>Mucoromycota</taxon>
        <taxon>Glomeromycotina</taxon>
        <taxon>Glomeromycetes</taxon>
        <taxon>Diversisporales</taxon>
        <taxon>Gigasporaceae</taxon>
        <taxon>Racocetra</taxon>
    </lineage>
</organism>
<feature type="non-terminal residue" evidence="1">
    <location>
        <position position="90"/>
    </location>
</feature>
<evidence type="ECO:0000313" key="2">
    <source>
        <dbReference type="Proteomes" id="UP000789920"/>
    </source>
</evidence>
<accession>A0ACA9SXW0</accession>
<feature type="non-terminal residue" evidence="1">
    <location>
        <position position="1"/>
    </location>
</feature>
<dbReference type="Proteomes" id="UP000789920">
    <property type="component" value="Unassembled WGS sequence"/>
</dbReference>
<dbReference type="EMBL" id="CAJVQC010171788">
    <property type="protein sequence ID" value="CAG8850621.1"/>
    <property type="molecule type" value="Genomic_DNA"/>
</dbReference>
<proteinExistence type="predicted"/>
<gene>
    <name evidence="1" type="ORF">RPERSI_LOCUS36182</name>
</gene>
<name>A0ACA9SXW0_9GLOM</name>
<reference evidence="1" key="1">
    <citation type="submission" date="2021-06" db="EMBL/GenBank/DDBJ databases">
        <authorList>
            <person name="Kallberg Y."/>
            <person name="Tangrot J."/>
            <person name="Rosling A."/>
        </authorList>
    </citation>
    <scope>NUCLEOTIDE SEQUENCE</scope>
    <source>
        <strain evidence="1">MA461A</strain>
    </source>
</reference>
<protein>
    <submittedName>
        <fullName evidence="1">10174_t:CDS:1</fullName>
    </submittedName>
</protein>
<comment type="caution">
    <text evidence="1">The sequence shown here is derived from an EMBL/GenBank/DDBJ whole genome shotgun (WGS) entry which is preliminary data.</text>
</comment>
<evidence type="ECO:0000313" key="1">
    <source>
        <dbReference type="EMBL" id="CAG8850621.1"/>
    </source>
</evidence>
<keyword evidence="2" id="KW-1185">Reference proteome</keyword>
<sequence length="90" mass="10188">RFTRSYADLASNTNISSSNQNLKPKIFENSGEVDRKAVEKKEREKAESNGKEQKQFLSYINSPEHWTKQHPIPDPTFEVVTPGTLGALLL</sequence>